<name>A0A4R6Q795_9FIRM</name>
<protein>
    <submittedName>
        <fullName evidence="2">Putative membrane protein</fullName>
    </submittedName>
</protein>
<dbReference type="Proteomes" id="UP000295500">
    <property type="component" value="Unassembled WGS sequence"/>
</dbReference>
<keyword evidence="1" id="KW-1133">Transmembrane helix</keyword>
<gene>
    <name evidence="2" type="ORF">EV211_10836</name>
</gene>
<feature type="transmembrane region" description="Helical" evidence="1">
    <location>
        <begin position="33"/>
        <end position="54"/>
    </location>
</feature>
<feature type="transmembrane region" description="Helical" evidence="1">
    <location>
        <begin position="92"/>
        <end position="117"/>
    </location>
</feature>
<evidence type="ECO:0000313" key="2">
    <source>
        <dbReference type="EMBL" id="TDP58091.1"/>
    </source>
</evidence>
<dbReference type="AlphaFoldDB" id="A0A4R6Q795"/>
<reference evidence="2 3" key="1">
    <citation type="submission" date="2019-03" db="EMBL/GenBank/DDBJ databases">
        <title>Genomic Encyclopedia of Type Strains, Phase IV (KMG-IV): sequencing the most valuable type-strain genomes for metagenomic binning, comparative biology and taxonomic classification.</title>
        <authorList>
            <person name="Goeker M."/>
        </authorList>
    </citation>
    <scope>NUCLEOTIDE SEQUENCE [LARGE SCALE GENOMIC DNA]</scope>
    <source>
        <strain evidence="2 3">DSM 28287</strain>
    </source>
</reference>
<comment type="caution">
    <text evidence="2">The sequence shown here is derived from an EMBL/GenBank/DDBJ whole genome shotgun (WGS) entry which is preliminary data.</text>
</comment>
<proteinExistence type="predicted"/>
<evidence type="ECO:0000313" key="3">
    <source>
        <dbReference type="Proteomes" id="UP000295500"/>
    </source>
</evidence>
<dbReference type="EMBL" id="SNXO01000008">
    <property type="protein sequence ID" value="TDP58091.1"/>
    <property type="molecule type" value="Genomic_DNA"/>
</dbReference>
<dbReference type="Pfam" id="PF06695">
    <property type="entry name" value="Sm_multidrug_ex"/>
    <property type="match status" value="1"/>
</dbReference>
<keyword evidence="1" id="KW-0812">Transmembrane</keyword>
<feature type="transmembrane region" description="Helical" evidence="1">
    <location>
        <begin position="7"/>
        <end position="27"/>
    </location>
</feature>
<dbReference type="RefSeq" id="WP_243108540.1">
    <property type="nucleotide sequence ID" value="NZ_SNXO01000008.1"/>
</dbReference>
<accession>A0A4R6Q795</accession>
<evidence type="ECO:0000256" key="1">
    <source>
        <dbReference type="SAM" id="Phobius"/>
    </source>
</evidence>
<organism evidence="2 3">
    <name type="scientific">Aminicella lysinilytica</name>
    <dbReference type="NCBI Taxonomy" id="433323"/>
    <lineage>
        <taxon>Bacteria</taxon>
        <taxon>Bacillati</taxon>
        <taxon>Bacillota</taxon>
        <taxon>Clostridia</taxon>
        <taxon>Peptostreptococcales</taxon>
        <taxon>Anaerovoracaceae</taxon>
        <taxon>Aminicella</taxon>
    </lineage>
</organism>
<feature type="transmembrane region" description="Helical" evidence="1">
    <location>
        <begin position="123"/>
        <end position="147"/>
    </location>
</feature>
<dbReference type="InterPro" id="IPR009577">
    <property type="entry name" value="Sm_multidrug_ex"/>
</dbReference>
<keyword evidence="1" id="KW-0472">Membrane</keyword>
<sequence>MTKIISTFLISMVPVVELRGAIPIAAAQGMDPWLAMVISVIGNMVPVPFIIVFIRSIFKWMRTKSAGLDRWVTKLENKASLKAEKVQKYEKFGLFIFVAIPLPGTGAWTGALIAAMLDMRLKSAVPMILLGVITAGLIVTLLTVGVISL</sequence>
<dbReference type="PANTHER" id="PTHR36007:SF2">
    <property type="entry name" value="TRANSPORT PROTEIN-RELATED"/>
    <property type="match status" value="1"/>
</dbReference>
<dbReference type="PANTHER" id="PTHR36007">
    <property type="entry name" value="TRANSPORT PROTEIN-RELATED"/>
    <property type="match status" value="1"/>
</dbReference>
<keyword evidence="3" id="KW-1185">Reference proteome</keyword>